<dbReference type="Pfam" id="PF11848">
    <property type="entry name" value="DUF3368"/>
    <property type="match status" value="1"/>
</dbReference>
<dbReference type="Proteomes" id="UP000176996">
    <property type="component" value="Unassembled WGS sequence"/>
</dbReference>
<reference evidence="1 2" key="1">
    <citation type="journal article" date="2016" name="Nat. Commun.">
        <title>Thousands of microbial genomes shed light on interconnected biogeochemical processes in an aquifer system.</title>
        <authorList>
            <person name="Anantharaman K."/>
            <person name="Brown C.T."/>
            <person name="Hug L.A."/>
            <person name="Sharon I."/>
            <person name="Castelle C.J."/>
            <person name="Probst A.J."/>
            <person name="Thomas B.C."/>
            <person name="Singh A."/>
            <person name="Wilkins M.J."/>
            <person name="Karaoz U."/>
            <person name="Brodie E.L."/>
            <person name="Williams K.H."/>
            <person name="Hubbard S.S."/>
            <person name="Banfield J.F."/>
        </authorList>
    </citation>
    <scope>NUCLEOTIDE SEQUENCE [LARGE SCALE GENOMIC DNA]</scope>
</reference>
<protein>
    <recommendedName>
        <fullName evidence="3">PIN domain-containing protein</fullName>
    </recommendedName>
</protein>
<name>A0A1F6BWF2_9BACT</name>
<dbReference type="AlphaFoldDB" id="A0A1F6BWF2"/>
<comment type="caution">
    <text evidence="1">The sequence shown here is derived from an EMBL/GenBank/DDBJ whole genome shotgun (WGS) entry which is preliminary data.</text>
</comment>
<proteinExistence type="predicted"/>
<dbReference type="EMBL" id="MFKK01000014">
    <property type="protein sequence ID" value="OGG41250.1"/>
    <property type="molecule type" value="Genomic_DNA"/>
</dbReference>
<gene>
    <name evidence="1" type="ORF">A3A21_03700</name>
</gene>
<organism evidence="1 2">
    <name type="scientific">Candidatus Jorgensenbacteria bacterium RIFCSPLOWO2_01_FULL_45_25b</name>
    <dbReference type="NCBI Taxonomy" id="1798471"/>
    <lineage>
        <taxon>Bacteria</taxon>
        <taxon>Candidatus Joergenseniibacteriota</taxon>
    </lineage>
</organism>
<dbReference type="STRING" id="1798471.A3A21_03700"/>
<evidence type="ECO:0008006" key="3">
    <source>
        <dbReference type="Google" id="ProtNLM"/>
    </source>
</evidence>
<dbReference type="PANTHER" id="PTHR39550:SF1">
    <property type="entry name" value="SLL0658 PROTEIN"/>
    <property type="match status" value="1"/>
</dbReference>
<accession>A0A1F6BWF2</accession>
<dbReference type="PANTHER" id="PTHR39550">
    <property type="entry name" value="SLL0658 PROTEIN"/>
    <property type="match status" value="1"/>
</dbReference>
<evidence type="ECO:0000313" key="2">
    <source>
        <dbReference type="Proteomes" id="UP000176996"/>
    </source>
</evidence>
<sequence length="159" mass="18323">MFVSNSSTLILLAKITLLQKFLDNAPKVIIPEEVRNEISIGSFDAQLIESEIIKGRISVVNSDSTLKRELMEQFRLDVGEAAAFTLYKPIHHAILTDDRELIKLCKIQRIPFICAMAIVVRLNEQKIISKQQALEKIDRLFEIGRYSKEIYEIYKKEVK</sequence>
<evidence type="ECO:0000313" key="1">
    <source>
        <dbReference type="EMBL" id="OGG41250.1"/>
    </source>
</evidence>
<dbReference type="InterPro" id="IPR021799">
    <property type="entry name" value="PIN-like_prokaryotic"/>
</dbReference>